<name>A0A7K1V4E8_9NOCA</name>
<evidence type="ECO:0000313" key="1">
    <source>
        <dbReference type="EMBL" id="MVU81299.1"/>
    </source>
</evidence>
<reference evidence="1 2" key="1">
    <citation type="submission" date="2019-12" db="EMBL/GenBank/DDBJ databases">
        <title>Nocardia sp. nov. ET3-3 isolated from soil.</title>
        <authorList>
            <person name="Kanchanasin P."/>
            <person name="Tanasupawat S."/>
            <person name="Yuki M."/>
            <person name="Kudo T."/>
        </authorList>
    </citation>
    <scope>NUCLEOTIDE SEQUENCE [LARGE SCALE GENOMIC DNA]</scope>
    <source>
        <strain evidence="1 2">ET3-3</strain>
    </source>
</reference>
<keyword evidence="2" id="KW-1185">Reference proteome</keyword>
<dbReference type="RefSeq" id="WP_157390897.1">
    <property type="nucleotide sequence ID" value="NZ_WRPP01000006.1"/>
</dbReference>
<gene>
    <name evidence="1" type="ORF">GPX89_29160</name>
</gene>
<dbReference type="AlphaFoldDB" id="A0A7K1V4E8"/>
<sequence length="98" mass="10640">MSDLRDPVLLDERRQLLRERLGQLRSELAELATAYRELPDSGLLLDTPGIGALTTPAYCIAGAAEVFDEALIELDAADDALGRAGNYTGRLRRPALDS</sequence>
<comment type="caution">
    <text evidence="1">The sequence shown here is derived from an EMBL/GenBank/DDBJ whole genome shotgun (WGS) entry which is preliminary data.</text>
</comment>
<proteinExistence type="predicted"/>
<accession>A0A7K1V4E8</accession>
<protein>
    <submittedName>
        <fullName evidence="1">Uncharacterized protein</fullName>
    </submittedName>
</protein>
<dbReference type="Proteomes" id="UP000466794">
    <property type="component" value="Unassembled WGS sequence"/>
</dbReference>
<evidence type="ECO:0000313" key="2">
    <source>
        <dbReference type="Proteomes" id="UP000466794"/>
    </source>
</evidence>
<organism evidence="1 2">
    <name type="scientific">Nocardia terrae</name>
    <dbReference type="NCBI Taxonomy" id="2675851"/>
    <lineage>
        <taxon>Bacteria</taxon>
        <taxon>Bacillati</taxon>
        <taxon>Actinomycetota</taxon>
        <taxon>Actinomycetes</taxon>
        <taxon>Mycobacteriales</taxon>
        <taxon>Nocardiaceae</taxon>
        <taxon>Nocardia</taxon>
    </lineage>
</organism>
<dbReference type="EMBL" id="WRPP01000006">
    <property type="protein sequence ID" value="MVU81299.1"/>
    <property type="molecule type" value="Genomic_DNA"/>
</dbReference>